<evidence type="ECO:0000256" key="4">
    <source>
        <dbReference type="ARBA" id="ARBA00022801"/>
    </source>
</evidence>
<dbReference type="GO" id="GO:0016787">
    <property type="term" value="F:hydrolase activity"/>
    <property type="evidence" value="ECO:0007669"/>
    <property type="project" value="UniProtKB-KW"/>
</dbReference>
<dbReference type="Gene3D" id="3.40.960.10">
    <property type="entry name" value="VSR Endonuclease"/>
    <property type="match status" value="1"/>
</dbReference>
<evidence type="ECO:0000256" key="3">
    <source>
        <dbReference type="ARBA" id="ARBA00022763"/>
    </source>
</evidence>
<evidence type="ECO:0000256" key="2">
    <source>
        <dbReference type="ARBA" id="ARBA00022759"/>
    </source>
</evidence>
<keyword evidence="8" id="KW-1185">Reference proteome</keyword>
<dbReference type="CDD" id="cd00221">
    <property type="entry name" value="Vsr"/>
    <property type="match status" value="1"/>
</dbReference>
<dbReference type="GO" id="GO:0004519">
    <property type="term" value="F:endonuclease activity"/>
    <property type="evidence" value="ECO:0007669"/>
    <property type="project" value="UniProtKB-KW"/>
</dbReference>
<comment type="similarity">
    <text evidence="6">Belongs to the vsr family.</text>
</comment>
<dbReference type="EC" id="3.1.-.-" evidence="6"/>
<dbReference type="NCBIfam" id="TIGR00632">
    <property type="entry name" value="vsr"/>
    <property type="match status" value="1"/>
</dbReference>
<dbReference type="OrthoDB" id="9801520at2"/>
<dbReference type="InterPro" id="IPR011335">
    <property type="entry name" value="Restrct_endonuc-II-like"/>
</dbReference>
<dbReference type="EMBL" id="PDOC01000001">
    <property type="protein sequence ID" value="PIL46639.1"/>
    <property type="molecule type" value="Genomic_DNA"/>
</dbReference>
<name>A0A2G8TKX4_9BURK</name>
<comment type="caution">
    <text evidence="7">The sequence shown here is derived from an EMBL/GenBank/DDBJ whole genome shotgun (WGS) entry which is preliminary data.</text>
</comment>
<comment type="function">
    <text evidence="6">May nick specific sequences that contain T:G mispairs resulting from m5C-deamination.</text>
</comment>
<dbReference type="AlphaFoldDB" id="A0A2G8TKX4"/>
<dbReference type="RefSeq" id="WP_099786440.1">
    <property type="nucleotide sequence ID" value="NZ_JBHLYV010000100.1"/>
</dbReference>
<keyword evidence="5 6" id="KW-0234">DNA repair</keyword>
<dbReference type="Pfam" id="PF03852">
    <property type="entry name" value="Vsr"/>
    <property type="match status" value="1"/>
</dbReference>
<gene>
    <name evidence="7" type="ORF">CR105_00300</name>
</gene>
<keyword evidence="1 6" id="KW-0540">Nuclease</keyword>
<dbReference type="SUPFAM" id="SSF52980">
    <property type="entry name" value="Restriction endonuclease-like"/>
    <property type="match status" value="1"/>
</dbReference>
<sequence length="142" mass="16581">MDSVDAITRSRIMRAVRQRDTGPELAIRRELHRQGLRYRLHSPSLPGRPDIVFVNARVAVFVHGCFWHRHLNCRLASTPKTRQEFWLSKFAANIERDERNKDLLIGSEWEPVFVWQCEIQDDLPGAVRRIVEVVRRRTAAVG</sequence>
<evidence type="ECO:0000313" key="8">
    <source>
        <dbReference type="Proteomes" id="UP000230390"/>
    </source>
</evidence>
<evidence type="ECO:0000256" key="6">
    <source>
        <dbReference type="PIRNR" id="PIRNR018267"/>
    </source>
</evidence>
<dbReference type="GO" id="GO:0006298">
    <property type="term" value="P:mismatch repair"/>
    <property type="evidence" value="ECO:0007669"/>
    <property type="project" value="UniProtKB-UniRule"/>
</dbReference>
<dbReference type="Proteomes" id="UP000230390">
    <property type="component" value="Unassembled WGS sequence"/>
</dbReference>
<keyword evidence="4 6" id="KW-0378">Hydrolase</keyword>
<dbReference type="PIRSF" id="PIRSF018267">
    <property type="entry name" value="VSR_endonuc"/>
    <property type="match status" value="1"/>
</dbReference>
<evidence type="ECO:0000256" key="5">
    <source>
        <dbReference type="ARBA" id="ARBA00023204"/>
    </source>
</evidence>
<keyword evidence="2 6" id="KW-0255">Endonuclease</keyword>
<evidence type="ECO:0000256" key="1">
    <source>
        <dbReference type="ARBA" id="ARBA00022722"/>
    </source>
</evidence>
<proteinExistence type="inferred from homology"/>
<evidence type="ECO:0000313" key="7">
    <source>
        <dbReference type="EMBL" id="PIL46639.1"/>
    </source>
</evidence>
<dbReference type="InterPro" id="IPR004603">
    <property type="entry name" value="DNA_mismatch_endonuc_vsr"/>
</dbReference>
<accession>A0A2G8TKX4</accession>
<keyword evidence="3 6" id="KW-0227">DNA damage</keyword>
<protein>
    <recommendedName>
        <fullName evidence="6">Very short patch repair endonuclease</fullName>
        <ecNumber evidence="6">3.1.-.-</ecNumber>
    </recommendedName>
</protein>
<organism evidence="7 8">
    <name type="scientific">Massilia eurypsychrophila</name>
    <dbReference type="NCBI Taxonomy" id="1485217"/>
    <lineage>
        <taxon>Bacteria</taxon>
        <taxon>Pseudomonadati</taxon>
        <taxon>Pseudomonadota</taxon>
        <taxon>Betaproteobacteria</taxon>
        <taxon>Burkholderiales</taxon>
        <taxon>Oxalobacteraceae</taxon>
        <taxon>Telluria group</taxon>
        <taxon>Massilia</taxon>
    </lineage>
</organism>
<reference evidence="7 8" key="1">
    <citation type="submission" date="2017-10" db="EMBL/GenBank/DDBJ databases">
        <title>Massilia psychrophilum sp. nov., a novel purple-pigmented bacterium isolated from Tianshan glacier, Xinjiang Municipality, China.</title>
        <authorList>
            <person name="Wang H."/>
        </authorList>
    </citation>
    <scope>NUCLEOTIDE SEQUENCE [LARGE SCALE GENOMIC DNA]</scope>
    <source>
        <strain evidence="7 8">JCM 30074</strain>
    </source>
</reference>